<dbReference type="Pfam" id="PF13847">
    <property type="entry name" value="Methyltransf_31"/>
    <property type="match status" value="1"/>
</dbReference>
<proteinExistence type="predicted"/>
<dbReference type="Proteomes" id="UP000177208">
    <property type="component" value="Unassembled WGS sequence"/>
</dbReference>
<keyword evidence="2" id="KW-0808">Transferase</keyword>
<comment type="caution">
    <text evidence="4">The sequence shown here is derived from an EMBL/GenBank/DDBJ whole genome shotgun (WGS) entry which is preliminary data.</text>
</comment>
<sequence>MIQNFYDKVAKKFGIYHTGAKYSKEYLAGDPEEIFKKNLLELSGKAKIALDVGCADGRFTLSIAPYFKKVFAIDMSKGMLGAARKLQKEKGVLNVSFEEQNANKTTYTNDMFDLVYSRRGPTPFSEFHRLLKSGSYFIEITIGEKDCQEIKEIFGRGQGFGEWNSSRLDEDRQKLKDNKFEITFAQNYLYDEYYSSYEDLDLFLQGVPIFEDFDSKKDSELLREYISQYQEKKGIRFPRHRVVIVAKRI</sequence>
<dbReference type="InterPro" id="IPR025714">
    <property type="entry name" value="Methyltranfer_dom"/>
</dbReference>
<dbReference type="GO" id="GO:0008168">
    <property type="term" value="F:methyltransferase activity"/>
    <property type="evidence" value="ECO:0007669"/>
    <property type="project" value="UniProtKB-KW"/>
</dbReference>
<dbReference type="EMBL" id="MFZG01000024">
    <property type="protein sequence ID" value="OGK16308.1"/>
    <property type="molecule type" value="Genomic_DNA"/>
</dbReference>
<feature type="domain" description="Methyltransferase" evidence="3">
    <location>
        <begin position="45"/>
        <end position="143"/>
    </location>
</feature>
<dbReference type="CDD" id="cd02440">
    <property type="entry name" value="AdoMet_MTases"/>
    <property type="match status" value="1"/>
</dbReference>
<keyword evidence="1" id="KW-0489">Methyltransferase</keyword>
<accession>A0A1F7GBM0</accession>
<dbReference type="SUPFAM" id="SSF53335">
    <property type="entry name" value="S-adenosyl-L-methionine-dependent methyltransferases"/>
    <property type="match status" value="1"/>
</dbReference>
<dbReference type="PANTHER" id="PTHR44942">
    <property type="entry name" value="METHYLTRANSF_11 DOMAIN-CONTAINING PROTEIN"/>
    <property type="match status" value="1"/>
</dbReference>
<reference evidence="4 5" key="1">
    <citation type="journal article" date="2016" name="Nat. Commun.">
        <title>Thousands of microbial genomes shed light on interconnected biogeochemical processes in an aquifer system.</title>
        <authorList>
            <person name="Anantharaman K."/>
            <person name="Brown C.T."/>
            <person name="Hug L.A."/>
            <person name="Sharon I."/>
            <person name="Castelle C.J."/>
            <person name="Probst A.J."/>
            <person name="Thomas B.C."/>
            <person name="Singh A."/>
            <person name="Wilkins M.J."/>
            <person name="Karaoz U."/>
            <person name="Brodie E.L."/>
            <person name="Williams K.H."/>
            <person name="Hubbard S.S."/>
            <person name="Banfield J.F."/>
        </authorList>
    </citation>
    <scope>NUCLEOTIDE SEQUENCE [LARGE SCALE GENOMIC DNA]</scope>
</reference>
<dbReference type="PANTHER" id="PTHR44942:SF4">
    <property type="entry name" value="METHYLTRANSFERASE TYPE 11 DOMAIN-CONTAINING PROTEIN"/>
    <property type="match status" value="1"/>
</dbReference>
<gene>
    <name evidence="4" type="ORF">A2774_05190</name>
</gene>
<evidence type="ECO:0000313" key="5">
    <source>
        <dbReference type="Proteomes" id="UP000177208"/>
    </source>
</evidence>
<evidence type="ECO:0000259" key="3">
    <source>
        <dbReference type="Pfam" id="PF13847"/>
    </source>
</evidence>
<evidence type="ECO:0000313" key="4">
    <source>
        <dbReference type="EMBL" id="OGK16308.1"/>
    </source>
</evidence>
<organism evidence="4 5">
    <name type="scientific">Candidatus Roizmanbacteria bacterium RIFCSPHIGHO2_01_FULL_39_12c</name>
    <dbReference type="NCBI Taxonomy" id="1802031"/>
    <lineage>
        <taxon>Bacteria</taxon>
        <taxon>Candidatus Roizmaniibacteriota</taxon>
    </lineage>
</organism>
<evidence type="ECO:0000256" key="1">
    <source>
        <dbReference type="ARBA" id="ARBA00022603"/>
    </source>
</evidence>
<dbReference type="Gene3D" id="3.40.50.150">
    <property type="entry name" value="Vaccinia Virus protein VP39"/>
    <property type="match status" value="1"/>
</dbReference>
<dbReference type="InterPro" id="IPR029063">
    <property type="entry name" value="SAM-dependent_MTases_sf"/>
</dbReference>
<dbReference type="InterPro" id="IPR051052">
    <property type="entry name" value="Diverse_substrate_MTase"/>
</dbReference>
<name>A0A1F7GBM0_9BACT</name>
<dbReference type="AlphaFoldDB" id="A0A1F7GBM0"/>
<dbReference type="GO" id="GO:0032259">
    <property type="term" value="P:methylation"/>
    <property type="evidence" value="ECO:0007669"/>
    <property type="project" value="UniProtKB-KW"/>
</dbReference>
<evidence type="ECO:0000256" key="2">
    <source>
        <dbReference type="ARBA" id="ARBA00022679"/>
    </source>
</evidence>
<protein>
    <recommendedName>
        <fullName evidence="3">Methyltransferase domain-containing protein</fullName>
    </recommendedName>
</protein>